<evidence type="ECO:0000313" key="8">
    <source>
        <dbReference type="EMBL" id="ETR71622.1"/>
    </source>
</evidence>
<reference evidence="9" key="1">
    <citation type="submission" date="2012-11" db="EMBL/GenBank/DDBJ databases">
        <authorList>
            <person name="Lucero-Rivera Y.E."/>
            <person name="Tovar-Ramirez D."/>
        </authorList>
    </citation>
    <scope>NUCLEOTIDE SEQUENCE [LARGE SCALE GENOMIC DNA]</scope>
    <source>
        <strain evidence="9">Araruama</strain>
    </source>
</reference>
<evidence type="ECO:0000256" key="4">
    <source>
        <dbReference type="ARBA" id="ARBA00023069"/>
    </source>
</evidence>
<feature type="non-terminal residue" evidence="8">
    <location>
        <position position="2035"/>
    </location>
</feature>
<dbReference type="SUPFAM" id="SSF51126">
    <property type="entry name" value="Pectin lyase-like"/>
    <property type="match status" value="2"/>
</dbReference>
<dbReference type="Pfam" id="PF22544">
    <property type="entry name" value="HYDIN_VesB_CFA65-like_Ig"/>
    <property type="match status" value="1"/>
</dbReference>
<comment type="subcellular location">
    <subcellularLocation>
        <location evidence="1">Cell projection</location>
        <location evidence="1">Cilium</location>
    </subcellularLocation>
    <subcellularLocation>
        <location evidence="2">Cytoplasm</location>
    </subcellularLocation>
</comment>
<feature type="domain" description="HYDIN/VesB/CFA65-like Ig-like" evidence="6">
    <location>
        <begin position="614"/>
        <end position="705"/>
    </location>
</feature>
<dbReference type="Pfam" id="PF25275">
    <property type="entry name" value="Golvesin_C"/>
    <property type="match status" value="1"/>
</dbReference>
<evidence type="ECO:0000256" key="3">
    <source>
        <dbReference type="ARBA" id="ARBA00022490"/>
    </source>
</evidence>
<keyword evidence="4" id="KW-0969">Cilium</keyword>
<dbReference type="GO" id="GO:0005737">
    <property type="term" value="C:cytoplasm"/>
    <property type="evidence" value="ECO:0007669"/>
    <property type="project" value="UniProtKB-SubCell"/>
</dbReference>
<evidence type="ECO:0000256" key="2">
    <source>
        <dbReference type="ARBA" id="ARBA00004496"/>
    </source>
</evidence>
<accession>A0A1V1P9N9</accession>
<dbReference type="InterPro" id="IPR013783">
    <property type="entry name" value="Ig-like_fold"/>
</dbReference>
<dbReference type="InterPro" id="IPR033803">
    <property type="entry name" value="CBD-like_Golvesin-Xly"/>
</dbReference>
<organism evidence="8 9">
    <name type="scientific">Candidatus Magnetoglobus multicellularis str. Araruama</name>
    <dbReference type="NCBI Taxonomy" id="890399"/>
    <lineage>
        <taxon>Bacteria</taxon>
        <taxon>Pseudomonadati</taxon>
        <taxon>Thermodesulfobacteriota</taxon>
        <taxon>Desulfobacteria</taxon>
        <taxon>Desulfobacterales</taxon>
        <taxon>Desulfobacteraceae</taxon>
        <taxon>Candidatus Magnetoglobus</taxon>
    </lineage>
</organism>
<comment type="caution">
    <text evidence="8">The sequence shown here is derived from an EMBL/GenBank/DDBJ whole genome shotgun (WGS) entry which is preliminary data.</text>
</comment>
<dbReference type="InterPro" id="IPR012334">
    <property type="entry name" value="Pectin_lyas_fold"/>
</dbReference>
<evidence type="ECO:0000259" key="7">
    <source>
        <dbReference type="Pfam" id="PF25275"/>
    </source>
</evidence>
<dbReference type="NCBIfam" id="NF012200">
    <property type="entry name" value="choice_anch_D"/>
    <property type="match status" value="3"/>
</dbReference>
<keyword evidence="5" id="KW-0966">Cell projection</keyword>
<dbReference type="Gene3D" id="2.160.20.10">
    <property type="entry name" value="Single-stranded right-handed beta-helix, Pectin lyase-like"/>
    <property type="match status" value="2"/>
</dbReference>
<dbReference type="Gene3D" id="2.60.40.10">
    <property type="entry name" value="Immunoglobulins"/>
    <property type="match status" value="2"/>
</dbReference>
<sequence>MNATTAWISHKVRSDDPSFDHLSLPEIMIQIQPDPSAMGLYISENAIDFSAYKQTDPPVIQHIAIANHLQNLQSDILLTIEGAAYSLSHNCPTELSSNGYCHADITYTPGHPGLYTGTLHVETSLTHQKIPLSGRSVSKESVIYVGPGRKYKSPRDASVIAQKGDLIEIDAGVYENNVAMWKTDNLTIRGVGGMAHLKIIDGAISAEGKAIWIVHGDNYTIENIEMSGCKVPDMNGAGIRAEGVNLRVKNCYFHHNQMGFLSSTFIWGCTIIIENCEFAYNRIDNGHNHNIYINVIDRFILKNSYSHHASIGHTVKSRAKENLILNNRLMDEHSGDSSYLIDFPYGGNNMVIGNVLHQGANARNPAMIEQGGEDANNNEQQGLIVAYNTFVNERPGESHCLKIYDRMDSLLFENNLVVGVADLIPSSDMPIAATVTVANNITDTTSSFLNADLFDYRLKSISPAINQGHKNSHMPYFQYVHPEMYSKRIYDDHPDVGAYEFQPDIIFQTVDNFICMTEGTSGYCNFIALTVAPLSSVTVQFSSALTDVQIQPASLVFTPLNYSLSQQICIAAIETDIANNQRTGHLTIEIQSDDFRYNHLQPAHQFIIIKDNDPIMILSDHELDFGNQLIAEQSLSKTITVANSGFGNLTIHSVAFDTSVVAVTHNCYTLNVHDSCQVNLSITPDQIGAFSEEIVIHSNRYDETIRVIATGVDHVQEKKVVSIGLEDYLGTHHVDIPVSLGQVFKQGDVSANERLIGRLQEQIIPIQFNPKATYPDGSIRHGIISFMVPELRAYEEKQLTLYAIQKNRVSQDAAISIHDLLSTDFDAYVTVVLNKKQYQVSARQLLENQADINQWLTGNICSEWHVWSKLMDHFGNIHPHLALRFYIRAYGEPGAISDIRVTTVMENNWTFEYGPRKYTYDIIIAVNGNTYEQNRLTHFHHSRWKKDLWADHAHDINIKPDVCYLINTSAIANYDKKAIGTIKESELVSMADEWHGTKTITIGDQTYDIPTNSPMSPGFTHPNFFSRGGAGWRDLGLLPRWTLRYLFSLDPRARDVTLGTGHLAGSFSVHYRDQATGFPVSIEDHPLSSIRMGDSSYDYHENVSKKPNACISDDDCDTPYSIGMVGLPSLSYVPYILTGDYYYLEELQFYAAYCLIQRNHGYRHYEKGIFDGEGSEIFAQAWPLRILGRAAYITPDNHPLKQYFMDRVQDNLDYYNEKYTFGMHYPEGDSNDFGYVPVMYKDPLLATGGDDVLTHVIFHLNQLGFSDALPFLQWKSQFSVSRMIDPQYCWKFAAPWSFKIGLHAHVPESYFNSYDSIYRATLEENLGAVTGTRIYSLACDSSEIEDILDISPNQMYGESTAHSYVTYLQVGLAAAVNAGITGAEQAWKKYMSRTDPADYYAESFHNNNILPLTQSSSISYTNVIIDNTDLGFSTTGIWFKTGVAGAYSNDSLYSTKGYDVGYRNPGASWETPILPGAYDIYAWWTSYSTRSEEVPYKIWDKDVSTVYVNQQQDGSQWNYLGRFFFDSDMAKVDVLSNIDYVTTCADAIKFVSPLIWINPTQNAFTIYADQDSTNYTITLAQMPDAPVRIDISSNNLLSMSPSVITLTNTSPQCVTISVNPDAIIPYSATAMIHHEITSTDTIYAEQHLPDMAVHVYTPVAQEYFDMTITPQMIHFEPQARNTQSAYQTVHLTNTGTLALNATDITLTGNNFEMINNCPQTLTDGQSCTISIRSVPVTDHAFIDYLKIQHENRSYTIPLTGYVDVPFDYPVITVGNNKDYPTLAQALENAGHQTIIEVDSGTYVGDVAVIDHDDITIRGVGGGYAHLNANDLMAESKATLVVKGTHILIENFEFSNCHNYVDKNGAGIRLEGNKLTLKNCYFHDNDMGILTNAYNFNCELFIESCIFEKNRHPDGSTHAHNIYVNHIKKFVLINSWSHLASIGHNVKSRANESHILYNRIMDESTGNASYQIDLPNGGKNYVIGNIIHQGTNPDNPCMVAHGSEGAINAEQEMYVVHNTFVNDFDSEDSTFCAHYW</sequence>
<protein>
    <recommendedName>
        <fullName evidence="10">Right handed beta helix domain-containing protein</fullName>
    </recommendedName>
</protein>
<dbReference type="InterPro" id="IPR053879">
    <property type="entry name" value="HYDIN_VesB_CFA65-like_Ig"/>
</dbReference>
<evidence type="ECO:0000256" key="1">
    <source>
        <dbReference type="ARBA" id="ARBA00004138"/>
    </source>
</evidence>
<evidence type="ECO:0008006" key="10">
    <source>
        <dbReference type="Google" id="ProtNLM"/>
    </source>
</evidence>
<proteinExistence type="predicted"/>
<keyword evidence="3" id="KW-0963">Cytoplasm</keyword>
<feature type="domain" description="Golvesin/Xly CBD-like" evidence="7">
    <location>
        <begin position="1423"/>
        <end position="1551"/>
    </location>
</feature>
<gene>
    <name evidence="8" type="ORF">OMM_07993</name>
</gene>
<evidence type="ECO:0000259" key="6">
    <source>
        <dbReference type="Pfam" id="PF22544"/>
    </source>
</evidence>
<dbReference type="SMART" id="SM00710">
    <property type="entry name" value="PbH1"/>
    <property type="match status" value="8"/>
</dbReference>
<evidence type="ECO:0000313" key="9">
    <source>
        <dbReference type="Proteomes" id="UP000189670"/>
    </source>
</evidence>
<dbReference type="Proteomes" id="UP000189670">
    <property type="component" value="Unassembled WGS sequence"/>
</dbReference>
<name>A0A1V1P9N9_9BACT</name>
<dbReference type="InterPro" id="IPR006626">
    <property type="entry name" value="PbH1"/>
</dbReference>
<dbReference type="EMBL" id="ATBP01000246">
    <property type="protein sequence ID" value="ETR71622.1"/>
    <property type="molecule type" value="Genomic_DNA"/>
</dbReference>
<evidence type="ECO:0000256" key="5">
    <source>
        <dbReference type="ARBA" id="ARBA00023273"/>
    </source>
</evidence>
<dbReference type="InterPro" id="IPR011050">
    <property type="entry name" value="Pectin_lyase_fold/virulence"/>
</dbReference>